<feature type="transmembrane region" description="Helical" evidence="1">
    <location>
        <begin position="6"/>
        <end position="24"/>
    </location>
</feature>
<keyword evidence="5" id="KW-1185">Reference proteome</keyword>
<gene>
    <name evidence="2" type="ORF">JWYL7_1779</name>
    <name evidence="3" type="ORF">SAMN05661008_01896</name>
</gene>
<organism evidence="2 4">
    <name type="scientific">Alkalithermobacter thermoalcaliphilus JW-YL-7 = DSM 7308</name>
    <dbReference type="NCBI Taxonomy" id="1121328"/>
    <lineage>
        <taxon>Bacteria</taxon>
        <taxon>Bacillati</taxon>
        <taxon>Bacillota</taxon>
        <taxon>Clostridia</taxon>
        <taxon>Peptostreptococcales</taxon>
        <taxon>Tepidibacteraceae</taxon>
        <taxon>Alkalithermobacter</taxon>
    </lineage>
</organism>
<dbReference type="Proteomes" id="UP000092605">
    <property type="component" value="Unassembled WGS sequence"/>
</dbReference>
<comment type="caution">
    <text evidence="2">The sequence shown here is derived from an EMBL/GenBank/DDBJ whole genome shotgun (WGS) entry which is preliminary data.</text>
</comment>
<evidence type="ECO:0000256" key="1">
    <source>
        <dbReference type="SAM" id="Phobius"/>
    </source>
</evidence>
<dbReference type="RefSeq" id="WP_066071996.1">
    <property type="nucleotide sequence ID" value="NZ_FRBG01000024.1"/>
</dbReference>
<keyword evidence="1" id="KW-0472">Membrane</keyword>
<evidence type="ECO:0000313" key="4">
    <source>
        <dbReference type="Proteomes" id="UP000092605"/>
    </source>
</evidence>
<dbReference type="AlphaFoldDB" id="A0A150FSX0"/>
<evidence type="ECO:0000313" key="2">
    <source>
        <dbReference type="EMBL" id="KXZ40704.1"/>
    </source>
</evidence>
<reference evidence="2 4" key="1">
    <citation type="submission" date="2016-02" db="EMBL/GenBank/DDBJ databases">
        <title>Draft genome sequence for Clostridium paradoxum JW-YL-7.</title>
        <authorList>
            <person name="Utturkar S.M."/>
            <person name="Lancaster A."/>
            <person name="Poole F.L."/>
            <person name="Adams M.W."/>
            <person name="Brown S.D."/>
        </authorList>
    </citation>
    <scope>NUCLEOTIDE SEQUENCE [LARGE SCALE GENOMIC DNA]</scope>
    <source>
        <strain evidence="2 4">JW-YL-7</strain>
    </source>
</reference>
<proteinExistence type="predicted"/>
<sequence length="70" mass="8226">MKRELLGQVYIILAILLFVFIHPLKETYISAKDVSVQIVEDNEIHDIKEDNLYEEKPMEKTSPYYVQGLL</sequence>
<protein>
    <submittedName>
        <fullName evidence="2">Uncharacterized protein</fullName>
    </submittedName>
</protein>
<dbReference type="Proteomes" id="UP000323392">
    <property type="component" value="Unassembled WGS sequence"/>
</dbReference>
<reference evidence="3 5" key="2">
    <citation type="submission" date="2016-11" db="EMBL/GenBank/DDBJ databases">
        <authorList>
            <person name="Varghese N."/>
            <person name="Submissions S."/>
        </authorList>
    </citation>
    <scope>NUCLEOTIDE SEQUENCE [LARGE SCALE GENOMIC DNA]</scope>
    <source>
        <strain evidence="3 5">DSM 7308</strain>
    </source>
</reference>
<dbReference type="STRING" id="1121328.JWYL7_1779"/>
<evidence type="ECO:0000313" key="3">
    <source>
        <dbReference type="EMBL" id="SHL33890.1"/>
    </source>
</evidence>
<evidence type="ECO:0000313" key="5">
    <source>
        <dbReference type="Proteomes" id="UP000323392"/>
    </source>
</evidence>
<dbReference type="PATRIC" id="fig|1121328.3.peg.1791"/>
<accession>A0A150FSX0</accession>
<keyword evidence="1" id="KW-1133">Transmembrane helix</keyword>
<dbReference type="EMBL" id="LSFY01000001">
    <property type="protein sequence ID" value="KXZ40704.1"/>
    <property type="molecule type" value="Genomic_DNA"/>
</dbReference>
<dbReference type="EMBL" id="FRBG01000024">
    <property type="protein sequence ID" value="SHL33890.1"/>
    <property type="molecule type" value="Genomic_DNA"/>
</dbReference>
<keyword evidence="1" id="KW-0812">Transmembrane</keyword>
<name>A0A150FSX0_CLOPD</name>